<name>A0A319BCE4_ASPVC</name>
<keyword evidence="2" id="KW-1185">Reference proteome</keyword>
<dbReference type="EMBL" id="KZ821623">
    <property type="protein sequence ID" value="PYH69614.1"/>
    <property type="molecule type" value="Genomic_DNA"/>
</dbReference>
<organism evidence="1 2">
    <name type="scientific">Aspergillus vadensis (strain CBS 113365 / IMI 142717 / IBT 24658)</name>
    <dbReference type="NCBI Taxonomy" id="1448311"/>
    <lineage>
        <taxon>Eukaryota</taxon>
        <taxon>Fungi</taxon>
        <taxon>Dikarya</taxon>
        <taxon>Ascomycota</taxon>
        <taxon>Pezizomycotina</taxon>
        <taxon>Eurotiomycetes</taxon>
        <taxon>Eurotiomycetidae</taxon>
        <taxon>Eurotiales</taxon>
        <taxon>Aspergillaceae</taxon>
        <taxon>Aspergillus</taxon>
        <taxon>Aspergillus subgen. Circumdati</taxon>
    </lineage>
</organism>
<dbReference type="AlphaFoldDB" id="A0A319BCE4"/>
<dbReference type="GeneID" id="37208895"/>
<protein>
    <submittedName>
        <fullName evidence="1">Uncharacterized protein</fullName>
    </submittedName>
</protein>
<sequence>MGRRELVPRPNVRNLAFLDPSTGGAPTSIYSLDTVYVRYSVVSDRDAKQWTITLNRNMARYFMHLSLFMDVMTSSSIAGADLQKGLPIPVTAELLHPCSQSQTSNQANGIVMQAVCCEQHPTTHGSAETR</sequence>
<evidence type="ECO:0000313" key="2">
    <source>
        <dbReference type="Proteomes" id="UP000248405"/>
    </source>
</evidence>
<evidence type="ECO:0000313" key="1">
    <source>
        <dbReference type="EMBL" id="PYH69614.1"/>
    </source>
</evidence>
<gene>
    <name evidence="1" type="ORF">BO88DRAFT_37447</name>
</gene>
<accession>A0A319BCE4</accession>
<dbReference type="RefSeq" id="XP_025563408.1">
    <property type="nucleotide sequence ID" value="XM_025704303.1"/>
</dbReference>
<proteinExistence type="predicted"/>
<dbReference type="Proteomes" id="UP000248405">
    <property type="component" value="Unassembled WGS sequence"/>
</dbReference>
<dbReference type="OrthoDB" id="10330831at2759"/>
<reference evidence="1" key="1">
    <citation type="submission" date="2016-12" db="EMBL/GenBank/DDBJ databases">
        <title>The genomes of Aspergillus section Nigri reveals drivers in fungal speciation.</title>
        <authorList>
            <consortium name="DOE Joint Genome Institute"/>
            <person name="Vesth T.C."/>
            <person name="Nybo J."/>
            <person name="Theobald S."/>
            <person name="Brandl J."/>
            <person name="Frisvad J.C."/>
            <person name="Nielsen K.F."/>
            <person name="Lyhne E.K."/>
            <person name="Kogle M.E."/>
            <person name="Kuo A."/>
            <person name="Riley R."/>
            <person name="Clum A."/>
            <person name="Nolan M."/>
            <person name="Lipzen A."/>
            <person name="Salamov A."/>
            <person name="Henrissat B."/>
            <person name="Wiebenga A."/>
            <person name="De Vries R.P."/>
            <person name="Grigoriev I.V."/>
            <person name="Mortensen U.H."/>
            <person name="Andersen M.R."/>
            <person name="Baker S.E."/>
        </authorList>
    </citation>
    <scope>NUCLEOTIDE SEQUENCE [LARGE SCALE GENOMIC DNA]</scope>
    <source>
        <strain evidence="1">CBS 113365</strain>
    </source>
</reference>